<keyword evidence="4 7" id="KW-0256">Endoplasmic reticulum</keyword>
<feature type="transmembrane region" description="Helical" evidence="7">
    <location>
        <begin position="12"/>
        <end position="33"/>
    </location>
</feature>
<accession>A0A6J3LW69</accession>
<dbReference type="GeneID" id="54365770"/>
<evidence type="ECO:0000256" key="3">
    <source>
        <dbReference type="ARBA" id="ARBA00022692"/>
    </source>
</evidence>
<organism evidence="10">
    <name type="scientific">Dissoconium aciculare CBS 342.82</name>
    <dbReference type="NCBI Taxonomy" id="1314786"/>
    <lineage>
        <taxon>Eukaryota</taxon>
        <taxon>Fungi</taxon>
        <taxon>Dikarya</taxon>
        <taxon>Ascomycota</taxon>
        <taxon>Pezizomycotina</taxon>
        <taxon>Dothideomycetes</taxon>
        <taxon>Dothideomycetidae</taxon>
        <taxon>Mycosphaerellales</taxon>
        <taxon>Dissoconiaceae</taxon>
        <taxon>Dissoconium</taxon>
    </lineage>
</organism>
<dbReference type="RefSeq" id="XP_033456545.1">
    <property type="nucleotide sequence ID" value="XM_033607971.1"/>
</dbReference>
<keyword evidence="3 7" id="KW-0812">Transmembrane</keyword>
<keyword evidence="5 7" id="KW-1133">Transmembrane helix</keyword>
<keyword evidence="9" id="KW-1185">Reference proteome</keyword>
<evidence type="ECO:0000313" key="9">
    <source>
        <dbReference type="Proteomes" id="UP000504637"/>
    </source>
</evidence>
<reference evidence="10" key="1">
    <citation type="submission" date="2020-01" db="EMBL/GenBank/DDBJ databases">
        <authorList>
            <consortium name="DOE Joint Genome Institute"/>
            <person name="Haridas S."/>
            <person name="Albert R."/>
            <person name="Binder M."/>
            <person name="Bloem J."/>
            <person name="Labutti K."/>
            <person name="Salamov A."/>
            <person name="Andreopoulos B."/>
            <person name="Baker S.E."/>
            <person name="Barry K."/>
            <person name="Bills G."/>
            <person name="Bluhm B.H."/>
            <person name="Cannon C."/>
            <person name="Castanera R."/>
            <person name="Culley D.E."/>
            <person name="Daum C."/>
            <person name="Ezra D."/>
            <person name="Gonzalez J.B."/>
            <person name="Henrissat B."/>
            <person name="Kuo A."/>
            <person name="Liang C."/>
            <person name="Lipzen A."/>
            <person name="Lutzoni F."/>
            <person name="Magnuson J."/>
            <person name="Mondo S."/>
            <person name="Nolan M."/>
            <person name="Ohm R."/>
            <person name="Pangilinan J."/>
            <person name="Park H.-J."/>
            <person name="Ramirez L."/>
            <person name="Alfaro M."/>
            <person name="Sun H."/>
            <person name="Tritt A."/>
            <person name="Yoshinaga Y."/>
            <person name="Zwiers L.-H."/>
            <person name="Turgeon B.G."/>
            <person name="Goodwin S.B."/>
            <person name="Spatafora J.W."/>
            <person name="Crous P.W."/>
            <person name="Grigoriev I.V."/>
        </authorList>
    </citation>
    <scope>NUCLEOTIDE SEQUENCE</scope>
    <source>
        <strain evidence="10">CBS 342.82</strain>
    </source>
</reference>
<evidence type="ECO:0000313" key="10">
    <source>
        <dbReference type="RefSeq" id="XP_033456545.1"/>
    </source>
</evidence>
<dbReference type="Proteomes" id="UP000504637">
    <property type="component" value="Unplaced"/>
</dbReference>
<dbReference type="InterPro" id="IPR051987">
    <property type="entry name" value="Sigma-2_receptor-like"/>
</dbReference>
<gene>
    <name evidence="10" type="ORF">K489DRAFT_412823</name>
</gene>
<comment type="subcellular location">
    <subcellularLocation>
        <location evidence="1">Endoplasmic reticulum membrane</location>
        <topology evidence="1">Multi-pass membrane protein</topology>
    </subcellularLocation>
</comment>
<feature type="transmembrane region" description="Helical" evidence="7">
    <location>
        <begin position="67"/>
        <end position="88"/>
    </location>
</feature>
<evidence type="ECO:0000256" key="6">
    <source>
        <dbReference type="ARBA" id="ARBA00023136"/>
    </source>
</evidence>
<dbReference type="InterPro" id="IPR033118">
    <property type="entry name" value="EXPERA"/>
</dbReference>
<evidence type="ECO:0000259" key="8">
    <source>
        <dbReference type="PROSITE" id="PS51751"/>
    </source>
</evidence>
<dbReference type="PANTHER" id="PTHR31204:SF1">
    <property type="entry name" value="SIGMA INTRACELLULAR RECEPTOR 2"/>
    <property type="match status" value="1"/>
</dbReference>
<dbReference type="OrthoDB" id="433124at2759"/>
<dbReference type="Pfam" id="PF05241">
    <property type="entry name" value="EBP"/>
    <property type="match status" value="1"/>
</dbReference>
<dbReference type="AlphaFoldDB" id="A0A6J3LW69"/>
<dbReference type="PIRSF" id="PIRSF031032">
    <property type="entry name" value="TMP_97_prd"/>
    <property type="match status" value="1"/>
</dbReference>
<dbReference type="InterPro" id="IPR016964">
    <property type="entry name" value="Sigma2_recept"/>
</dbReference>
<evidence type="ECO:0000256" key="5">
    <source>
        <dbReference type="ARBA" id="ARBA00022989"/>
    </source>
</evidence>
<dbReference type="PROSITE" id="PS51751">
    <property type="entry name" value="EXPERA"/>
    <property type="match status" value="1"/>
</dbReference>
<evidence type="ECO:0000256" key="2">
    <source>
        <dbReference type="ARBA" id="ARBA00009096"/>
    </source>
</evidence>
<evidence type="ECO:0000256" key="7">
    <source>
        <dbReference type="PIRNR" id="PIRNR031032"/>
    </source>
</evidence>
<protein>
    <recommendedName>
        <fullName evidence="7">Efficient mitochondria targeting-associated protein 19</fullName>
    </recommendedName>
</protein>
<dbReference type="GO" id="GO:0005789">
    <property type="term" value="C:endoplasmic reticulum membrane"/>
    <property type="evidence" value="ECO:0007669"/>
    <property type="project" value="UniProtKB-SubCell"/>
</dbReference>
<proteinExistence type="inferred from homology"/>
<sequence>MTSIFSRKRDLAYLVFFLIHIPVMFCVDLAPLYPDSIRPTFITELRKFYITTFRDQFFIAPPAWFDMYIWMEFLYHVPLSLWAIGALLRDDPKVPIHLLVYSVQTALTTATCIAEYLSWSGYSNSEKVELGKLYIPYLALAVLMGLDMFLRLNKTIGNSSSAPLQKKQQ</sequence>
<comment type="similarity">
    <text evidence="2">Belongs to the TMEM97/sigma-2 receptor family.</text>
</comment>
<feature type="transmembrane region" description="Helical" evidence="7">
    <location>
        <begin position="134"/>
        <end position="152"/>
    </location>
</feature>
<keyword evidence="6 7" id="KW-0472">Membrane</keyword>
<evidence type="ECO:0000256" key="1">
    <source>
        <dbReference type="ARBA" id="ARBA00004477"/>
    </source>
</evidence>
<feature type="domain" description="EXPERA" evidence="8">
    <location>
        <begin position="9"/>
        <end position="145"/>
    </location>
</feature>
<evidence type="ECO:0000256" key="4">
    <source>
        <dbReference type="ARBA" id="ARBA00022824"/>
    </source>
</evidence>
<feature type="transmembrane region" description="Helical" evidence="7">
    <location>
        <begin position="100"/>
        <end position="122"/>
    </location>
</feature>
<reference evidence="10" key="2">
    <citation type="submission" date="2020-04" db="EMBL/GenBank/DDBJ databases">
        <authorList>
            <consortium name="NCBI Genome Project"/>
        </authorList>
    </citation>
    <scope>NUCLEOTIDE SEQUENCE</scope>
    <source>
        <strain evidence="10">CBS 342.82</strain>
    </source>
</reference>
<reference evidence="10" key="3">
    <citation type="submission" date="2025-08" db="UniProtKB">
        <authorList>
            <consortium name="RefSeq"/>
        </authorList>
    </citation>
    <scope>IDENTIFICATION</scope>
    <source>
        <strain evidence="10">CBS 342.82</strain>
    </source>
</reference>
<dbReference type="PANTHER" id="PTHR31204">
    <property type="entry name" value="SIGMA INTRACELLULAR RECEPTOR 2"/>
    <property type="match status" value="1"/>
</dbReference>
<name>A0A6J3LW69_9PEZI</name>